<feature type="binding site" evidence="6">
    <location>
        <position position="157"/>
    </location>
    <ligand>
        <name>FMN</name>
        <dbReference type="ChEBI" id="CHEBI:58210"/>
    </ligand>
</feature>
<reference evidence="9" key="1">
    <citation type="submission" date="2023-05" db="EMBL/GenBank/DDBJ databases">
        <title>Streptantibioticus silvisoli sp. nov., acidotolerant actinomycetes 1 from pine litter.</title>
        <authorList>
            <person name="Swiecimska M."/>
            <person name="Golinska P."/>
            <person name="Sangal V."/>
            <person name="Wachnowicz B."/>
            <person name="Goodfellow M."/>
        </authorList>
    </citation>
    <scope>NUCLEOTIDE SEQUENCE</scope>
    <source>
        <strain evidence="9">SL13</strain>
    </source>
</reference>
<evidence type="ECO:0000256" key="5">
    <source>
        <dbReference type="ARBA" id="ARBA00033748"/>
    </source>
</evidence>
<dbReference type="EMBL" id="JABXJJ020000052">
    <property type="protein sequence ID" value="MDI5973791.1"/>
    <property type="molecule type" value="Genomic_DNA"/>
</dbReference>
<dbReference type="Gene3D" id="3.20.20.30">
    <property type="entry name" value="Luciferase-like domain"/>
    <property type="match status" value="1"/>
</dbReference>
<feature type="binding site" evidence="6">
    <location>
        <position position="228"/>
    </location>
    <ligand>
        <name>FMN</name>
        <dbReference type="ChEBI" id="CHEBI:58210"/>
    </ligand>
</feature>
<dbReference type="EC" id="1.-.-.-" evidence="9"/>
<feature type="binding site" evidence="6">
    <location>
        <position position="59"/>
    </location>
    <ligand>
        <name>FMN</name>
        <dbReference type="ChEBI" id="CHEBI:58210"/>
    </ligand>
</feature>
<protein>
    <submittedName>
        <fullName evidence="9">LLM class flavin-dependent oxidoreductase</fullName>
        <ecNumber evidence="9">1.-.-.-</ecNumber>
    </submittedName>
</protein>
<sequence>MGANRRMLRLGAFLIAPGYHVASWRHPTAHADGGTDFAHYRDLVRTAERGKFDMVFLSDGLGIRTPYRDEEELSRWGRFAQFEPLSLLSALAVSTDRIGLAATASTSYNEPFHLARQFASLDFLSGGRAGWNVVTSVTDAEARNFNRDTQLDHETRYHRAREFMDVVTGLWDSWEDDAFLYDKESGRFFDPAKLHILHHKGEHFSVRGPLNVARPPQGYPVLVQAGASPDGQDFAAQWAEVVFTANQRLDQAQAFYRGMKEQVAAHGRDAEQIKIMPGVFPVIGRTRAEAEDKYAALQELVDPVVGLGLLTQLLGDVDISGYPLDGPLPELPATEGCTSRQQLVWDKARREGLTIKELYRSVSGGRGHRIIIGTPGDVADELEEWFTAGGADGFNVMPPVLPDGLDDFVDLVIPELQRRQLFRTEYEGGTLRENLGLDRPAHRAASSAPAGH</sequence>
<feature type="binding site" evidence="6">
    <location>
        <position position="103"/>
    </location>
    <ligand>
        <name>FMN</name>
        <dbReference type="ChEBI" id="CHEBI:58210"/>
    </ligand>
</feature>
<keyword evidence="1 6" id="KW-0285">Flavoprotein</keyword>
<proteinExistence type="inferred from homology"/>
<keyword evidence="4" id="KW-0503">Monooxygenase</keyword>
<evidence type="ECO:0000256" key="7">
    <source>
        <dbReference type="SAM" id="MobiDB-lite"/>
    </source>
</evidence>
<feature type="region of interest" description="Disordered" evidence="7">
    <location>
        <begin position="433"/>
        <end position="452"/>
    </location>
</feature>
<comment type="caution">
    <text evidence="9">The sequence shown here is derived from an EMBL/GenBank/DDBJ whole genome shotgun (WGS) entry which is preliminary data.</text>
</comment>
<evidence type="ECO:0000256" key="4">
    <source>
        <dbReference type="ARBA" id="ARBA00023033"/>
    </source>
</evidence>
<evidence type="ECO:0000259" key="8">
    <source>
        <dbReference type="Pfam" id="PF00296"/>
    </source>
</evidence>
<dbReference type="RefSeq" id="WP_271312626.1">
    <property type="nucleotide sequence ID" value="NZ_JABXJJ020000052.1"/>
</dbReference>
<evidence type="ECO:0000313" key="9">
    <source>
        <dbReference type="EMBL" id="MDI5973791.1"/>
    </source>
</evidence>
<dbReference type="GO" id="GO:0004497">
    <property type="term" value="F:monooxygenase activity"/>
    <property type="evidence" value="ECO:0007669"/>
    <property type="project" value="UniProtKB-KW"/>
</dbReference>
<dbReference type="PIRSF" id="PIRSF000337">
    <property type="entry name" value="NTA_MOA"/>
    <property type="match status" value="1"/>
</dbReference>
<evidence type="ECO:0000256" key="3">
    <source>
        <dbReference type="ARBA" id="ARBA00023002"/>
    </source>
</evidence>
<dbReference type="NCBIfam" id="TIGR03860">
    <property type="entry name" value="FMN_nitrolo"/>
    <property type="match status" value="1"/>
</dbReference>
<comment type="similarity">
    <text evidence="5">Belongs to the NtaA/SnaA/DszA monooxygenase family.</text>
</comment>
<dbReference type="InterPro" id="IPR051260">
    <property type="entry name" value="Diverse_substr_monoxygenases"/>
</dbReference>
<dbReference type="CDD" id="cd01095">
    <property type="entry name" value="Nitrilotriacetate_monoxgenase"/>
    <property type="match status" value="1"/>
</dbReference>
<dbReference type="InterPro" id="IPR036661">
    <property type="entry name" value="Luciferase-like_sf"/>
</dbReference>
<name>A0AA90H8D2_9ACTN</name>
<dbReference type="GO" id="GO:0016705">
    <property type="term" value="F:oxidoreductase activity, acting on paired donors, with incorporation or reduction of molecular oxygen"/>
    <property type="evidence" value="ECO:0007669"/>
    <property type="project" value="InterPro"/>
</dbReference>
<feature type="domain" description="Luciferase-like" evidence="8">
    <location>
        <begin position="21"/>
        <end position="390"/>
    </location>
</feature>
<dbReference type="SUPFAM" id="SSF51679">
    <property type="entry name" value="Bacterial luciferase-like"/>
    <property type="match status" value="1"/>
</dbReference>
<dbReference type="InterPro" id="IPR011251">
    <property type="entry name" value="Luciferase-like_dom"/>
</dbReference>
<keyword evidence="2 6" id="KW-0288">FMN</keyword>
<dbReference type="PANTHER" id="PTHR30011">
    <property type="entry name" value="ALKANESULFONATE MONOOXYGENASE-RELATED"/>
    <property type="match status" value="1"/>
</dbReference>
<feature type="compositionally biased region" description="Low complexity" evidence="7">
    <location>
        <begin position="443"/>
        <end position="452"/>
    </location>
</feature>
<feature type="binding site" evidence="6">
    <location>
        <position position="153"/>
    </location>
    <ligand>
        <name>FMN</name>
        <dbReference type="ChEBI" id="CHEBI:58210"/>
    </ligand>
</feature>
<dbReference type="PANTHER" id="PTHR30011:SF16">
    <property type="entry name" value="C2H2 FINGER DOMAIN TRANSCRIPTION FACTOR (EUROFUNG)-RELATED"/>
    <property type="match status" value="1"/>
</dbReference>
<accession>A0AA90H8D2</accession>
<dbReference type="InterPro" id="IPR016215">
    <property type="entry name" value="NTA_MOA"/>
</dbReference>
<dbReference type="Pfam" id="PF00296">
    <property type="entry name" value="Bac_luciferase"/>
    <property type="match status" value="1"/>
</dbReference>
<dbReference type="AlphaFoldDB" id="A0AA90H8D2"/>
<evidence type="ECO:0000256" key="1">
    <source>
        <dbReference type="ARBA" id="ARBA00022630"/>
    </source>
</evidence>
<gene>
    <name evidence="9" type="ORF">POF50_031385</name>
</gene>
<evidence type="ECO:0000256" key="6">
    <source>
        <dbReference type="PIRSR" id="PIRSR000337-1"/>
    </source>
</evidence>
<evidence type="ECO:0000256" key="2">
    <source>
        <dbReference type="ARBA" id="ARBA00022643"/>
    </source>
</evidence>
<organism evidence="9">
    <name type="scientific">Streptantibioticus silvisoli</name>
    <dbReference type="NCBI Taxonomy" id="2705255"/>
    <lineage>
        <taxon>Bacteria</taxon>
        <taxon>Bacillati</taxon>
        <taxon>Actinomycetota</taxon>
        <taxon>Actinomycetes</taxon>
        <taxon>Kitasatosporales</taxon>
        <taxon>Streptomycetaceae</taxon>
        <taxon>Streptantibioticus</taxon>
    </lineage>
</organism>
<keyword evidence="3 9" id="KW-0560">Oxidoreductase</keyword>